<dbReference type="PANTHER" id="PTHR34391:SF1">
    <property type="entry name" value="UPF0658 GOLGI APPARATUS MEMBRANE PROTEIN C1952.10C-RELATED"/>
    <property type="match status" value="1"/>
</dbReference>
<dbReference type="AlphaFoldDB" id="A0A9P6WVW9"/>
<gene>
    <name evidence="2" type="ORF">G6F64_013165</name>
</gene>
<keyword evidence="1" id="KW-1133">Transmembrane helix</keyword>
<comment type="caution">
    <text evidence="2">The sequence shown here is derived from an EMBL/GenBank/DDBJ whole genome shotgun (WGS) entry which is preliminary data.</text>
</comment>
<name>A0A9P6WVW9_RHIOR</name>
<dbReference type="Proteomes" id="UP000716291">
    <property type="component" value="Unassembled WGS sequence"/>
</dbReference>
<keyword evidence="1" id="KW-0812">Transmembrane</keyword>
<evidence type="ECO:0000256" key="1">
    <source>
        <dbReference type="SAM" id="Phobius"/>
    </source>
</evidence>
<proteinExistence type="predicted"/>
<keyword evidence="1" id="KW-0472">Membrane</keyword>
<evidence type="ECO:0000313" key="2">
    <source>
        <dbReference type="EMBL" id="KAG1296649.1"/>
    </source>
</evidence>
<keyword evidence="3" id="KW-1185">Reference proteome</keyword>
<reference evidence="2" key="1">
    <citation type="journal article" date="2020" name="Microb. Genom.">
        <title>Genetic diversity of clinical and environmental Mucorales isolates obtained from an investigation of mucormycosis cases among solid organ transplant recipients.</title>
        <authorList>
            <person name="Nguyen M.H."/>
            <person name="Kaul D."/>
            <person name="Muto C."/>
            <person name="Cheng S.J."/>
            <person name="Richter R.A."/>
            <person name="Bruno V.M."/>
            <person name="Liu G."/>
            <person name="Beyhan S."/>
            <person name="Sundermann A.J."/>
            <person name="Mounaud S."/>
            <person name="Pasculle A.W."/>
            <person name="Nierman W.C."/>
            <person name="Driscoll E."/>
            <person name="Cumbie R."/>
            <person name="Clancy C.J."/>
            <person name="Dupont C.L."/>
        </authorList>
    </citation>
    <scope>NUCLEOTIDE SEQUENCE</scope>
    <source>
        <strain evidence="2">GL11</strain>
    </source>
</reference>
<evidence type="ECO:0000313" key="3">
    <source>
        <dbReference type="Proteomes" id="UP000716291"/>
    </source>
</evidence>
<dbReference type="EMBL" id="JAANQT010004930">
    <property type="protein sequence ID" value="KAG1296649.1"/>
    <property type="molecule type" value="Genomic_DNA"/>
</dbReference>
<dbReference type="PANTHER" id="PTHR34391">
    <property type="entry name" value="UPF0658 GOLGI APPARATUS MEMBRANE PROTEIN C1952.10C-RELATED"/>
    <property type="match status" value="1"/>
</dbReference>
<protein>
    <submittedName>
        <fullName evidence="2">Uncharacterized protein</fullName>
    </submittedName>
</protein>
<dbReference type="InterPro" id="IPR040410">
    <property type="entry name" value="UPF0658_Golgi"/>
</dbReference>
<organism evidence="2 3">
    <name type="scientific">Rhizopus oryzae</name>
    <name type="common">Mucormycosis agent</name>
    <name type="synonym">Rhizopus arrhizus var. delemar</name>
    <dbReference type="NCBI Taxonomy" id="64495"/>
    <lineage>
        <taxon>Eukaryota</taxon>
        <taxon>Fungi</taxon>
        <taxon>Fungi incertae sedis</taxon>
        <taxon>Mucoromycota</taxon>
        <taxon>Mucoromycotina</taxon>
        <taxon>Mucoromycetes</taxon>
        <taxon>Mucorales</taxon>
        <taxon>Mucorineae</taxon>
        <taxon>Rhizopodaceae</taxon>
        <taxon>Rhizopus</taxon>
    </lineage>
</organism>
<sequence>MLLKDLLKTKESTYTLCLITFEAIIISILEGIVIKNHLGLVQNCEATAVEEGVSESDLIYHSLFIVSQVFQVVLCIDALHQRNTVQLCALITFGLLVVA</sequence>
<dbReference type="GO" id="GO:0005794">
    <property type="term" value="C:Golgi apparatus"/>
    <property type="evidence" value="ECO:0007669"/>
    <property type="project" value="TreeGrafter"/>
</dbReference>
<feature type="transmembrane region" description="Helical" evidence="1">
    <location>
        <begin position="12"/>
        <end position="34"/>
    </location>
</feature>
<accession>A0A9P6WVW9</accession>